<evidence type="ECO:0000313" key="1">
    <source>
        <dbReference type="EMBL" id="KKN16926.1"/>
    </source>
</evidence>
<dbReference type="AlphaFoldDB" id="A0A0F9QUV2"/>
<protein>
    <submittedName>
        <fullName evidence="1">Uncharacterized protein</fullName>
    </submittedName>
</protein>
<sequence length="47" mass="5688">MTDDKVKELAEAHWKFLEKWQHMIFVDGFIHGYKHGVEDTRKECQPK</sequence>
<reference evidence="1" key="1">
    <citation type="journal article" date="2015" name="Nature">
        <title>Complex archaea that bridge the gap between prokaryotes and eukaryotes.</title>
        <authorList>
            <person name="Spang A."/>
            <person name="Saw J.H."/>
            <person name="Jorgensen S.L."/>
            <person name="Zaremba-Niedzwiedzka K."/>
            <person name="Martijn J."/>
            <person name="Lind A.E."/>
            <person name="van Eijk R."/>
            <person name="Schleper C."/>
            <person name="Guy L."/>
            <person name="Ettema T.J."/>
        </authorList>
    </citation>
    <scope>NUCLEOTIDE SEQUENCE</scope>
</reference>
<organism evidence="1">
    <name type="scientific">marine sediment metagenome</name>
    <dbReference type="NCBI Taxonomy" id="412755"/>
    <lineage>
        <taxon>unclassified sequences</taxon>
        <taxon>metagenomes</taxon>
        <taxon>ecological metagenomes</taxon>
    </lineage>
</organism>
<proteinExistence type="predicted"/>
<accession>A0A0F9QUV2</accession>
<gene>
    <name evidence="1" type="ORF">LCGC14_0970840</name>
</gene>
<name>A0A0F9QUV2_9ZZZZ</name>
<comment type="caution">
    <text evidence="1">The sequence shown here is derived from an EMBL/GenBank/DDBJ whole genome shotgun (WGS) entry which is preliminary data.</text>
</comment>
<dbReference type="EMBL" id="LAZR01003569">
    <property type="protein sequence ID" value="KKN16926.1"/>
    <property type="molecule type" value="Genomic_DNA"/>
</dbReference>